<evidence type="ECO:0000256" key="1">
    <source>
        <dbReference type="SAM" id="MobiDB-lite"/>
    </source>
</evidence>
<proteinExistence type="predicted"/>
<evidence type="ECO:0000313" key="3">
    <source>
        <dbReference type="Proteomes" id="UP001235939"/>
    </source>
</evidence>
<keyword evidence="3" id="KW-1185">Reference proteome</keyword>
<feature type="region of interest" description="Disordered" evidence="1">
    <location>
        <begin position="55"/>
        <end position="96"/>
    </location>
</feature>
<name>A0ABY6KSY4_9ARAC</name>
<dbReference type="EMBL" id="CP092870">
    <property type="protein sequence ID" value="UYV71422.1"/>
    <property type="molecule type" value="Genomic_DNA"/>
</dbReference>
<gene>
    <name evidence="2" type="ORF">LAZ67_8003125</name>
</gene>
<feature type="compositionally biased region" description="Basic and acidic residues" evidence="1">
    <location>
        <begin position="55"/>
        <end position="69"/>
    </location>
</feature>
<protein>
    <submittedName>
        <fullName evidence="2">Uncharacterized protein</fullName>
    </submittedName>
</protein>
<evidence type="ECO:0000313" key="2">
    <source>
        <dbReference type="EMBL" id="UYV71422.1"/>
    </source>
</evidence>
<reference evidence="2 3" key="1">
    <citation type="submission" date="2022-01" db="EMBL/GenBank/DDBJ databases">
        <title>A chromosomal length assembly of Cordylochernes scorpioides.</title>
        <authorList>
            <person name="Zeh D."/>
            <person name="Zeh J."/>
        </authorList>
    </citation>
    <scope>NUCLEOTIDE SEQUENCE [LARGE SCALE GENOMIC DNA]</scope>
    <source>
        <strain evidence="2">IN4F17</strain>
        <tissue evidence="2">Whole Body</tissue>
    </source>
</reference>
<accession>A0ABY6KSY4</accession>
<dbReference type="Proteomes" id="UP001235939">
    <property type="component" value="Chromosome 08"/>
</dbReference>
<organism evidence="2 3">
    <name type="scientific">Cordylochernes scorpioides</name>
    <dbReference type="NCBI Taxonomy" id="51811"/>
    <lineage>
        <taxon>Eukaryota</taxon>
        <taxon>Metazoa</taxon>
        <taxon>Ecdysozoa</taxon>
        <taxon>Arthropoda</taxon>
        <taxon>Chelicerata</taxon>
        <taxon>Arachnida</taxon>
        <taxon>Pseudoscorpiones</taxon>
        <taxon>Cheliferoidea</taxon>
        <taxon>Chernetidae</taxon>
        <taxon>Cordylochernes</taxon>
    </lineage>
</organism>
<feature type="compositionally biased region" description="Basic and acidic residues" evidence="1">
    <location>
        <begin position="83"/>
        <end position="96"/>
    </location>
</feature>
<sequence>MLMLGKIEERPAMSWIEEVKKTIEKILNSKIESSSDGLASTLMLIDPNCALSKANHVEKSDSQEVKSAEVSKAGINQGVDLSRAGREKPHESNQST</sequence>